<evidence type="ECO:0000256" key="1">
    <source>
        <dbReference type="SAM" id="Coils"/>
    </source>
</evidence>
<accession>A0ABQ8EZB5</accession>
<sequence>MGSNRSGRKGKSISSKGINNYSNNHSSNNRNHSSNNNHSLHSIDNESDNDSDVIFFGPPTARELRLRCRMPDSAALPTVRKRPKWLPSLSSPLSSSLLLPLSTPSSSTSSSTSSTSLLVPASSPIAAMNLLAIPCQPTLTVDPLADFNVSAASLARHPLLSSSSSSYLDEDVYFCISTPTSQSCAAKPVPDPWSSTYRRQTIIEIPCWKAELSVKTEAIDQTQPKSSLPCTVTGHSASDTTSPFQDPAKKNQHISVDLQQSLQAAAADSIQRWMRHIIFKTSLMKHIRECASQFRISMQIREESAIVIQHFWHRWTRTNMLKLLFKNLVSIQRLWRLSTPTMQSIKAHLSQLHRAQEYTTATEIVALWSGYIKNRSTYSIAIEKKGQLRFILEHKAVMSISRWWSLIAYNRWLEKRRAAAVVLQSFERCRYAVKRYKMMRLCAVRIQRAWRAYRLWRLDLKHPKTSDGAVFSPSVDEPPLHDEKMIKDTPPAFENQQRIDPALPIDIGHGIPLALPISKVISSHAHLISAPHIEKLVPSMTQDEPSASHQGITESEKIHREMIQDKKRRLEEIRQKKMKLERQISAESLTFASVPSAIPTLNFGLKSSSAVGTQPQSHLHRPIASIHTAQTDLTPLVGSIWKRDDGSKPLPGSFSKPPIMDAAQTERITCENTHRNAVRHSMYSYRKVTKYGVAPPSPTARLIERMESRQHLGLPRTFISESGSSDSEPSLVTKRIKWNPDLVDVCSKTTLGEHDSRYNELNELSRYGRCVDTTGIQRAQTRVNRQIKTPNLGTKRKLADYRNSESDVASFADSTDAQSGEVRSIAIPTKETMDVVRSQGRKSCIKYPAVFPGAAIAESGSSSICATAVSSSASASYFKSEPVIIQCIQYAAQPVSEPTPPAKLPPKIKKAQRVPARLKTPIVSSGVAPAPAPILRAAAGIGKGAAAARSRLVSNTLSDLKK</sequence>
<feature type="region of interest" description="Disordered" evidence="2">
    <location>
        <begin position="94"/>
        <end position="114"/>
    </location>
</feature>
<evidence type="ECO:0000313" key="4">
    <source>
        <dbReference type="Proteomes" id="UP001648503"/>
    </source>
</evidence>
<evidence type="ECO:0000256" key="2">
    <source>
        <dbReference type="SAM" id="MobiDB-lite"/>
    </source>
</evidence>
<reference evidence="3 4" key="1">
    <citation type="submission" date="2021-02" db="EMBL/GenBank/DDBJ databases">
        <title>Variation within the Batrachochytrium salamandrivorans European outbreak.</title>
        <authorList>
            <person name="Kelly M."/>
            <person name="Pasmans F."/>
            <person name="Shea T.P."/>
            <person name="Munoz J.F."/>
            <person name="Carranza S."/>
            <person name="Cuomo C.A."/>
            <person name="Martel A."/>
        </authorList>
    </citation>
    <scope>NUCLEOTIDE SEQUENCE [LARGE SCALE GENOMIC DNA]</scope>
    <source>
        <strain evidence="3 4">AMFP18/2</strain>
    </source>
</reference>
<comment type="caution">
    <text evidence="3">The sequence shown here is derived from an EMBL/GenBank/DDBJ whole genome shotgun (WGS) entry which is preliminary data.</text>
</comment>
<dbReference type="Gene3D" id="1.20.5.190">
    <property type="match status" value="1"/>
</dbReference>
<evidence type="ECO:0000313" key="3">
    <source>
        <dbReference type="EMBL" id="KAH6589287.1"/>
    </source>
</evidence>
<name>A0ABQ8EZB5_9FUNG</name>
<feature type="coiled-coil region" evidence="1">
    <location>
        <begin position="556"/>
        <end position="590"/>
    </location>
</feature>
<keyword evidence="1" id="KW-0175">Coiled coil</keyword>
<proteinExistence type="predicted"/>
<keyword evidence="4" id="KW-1185">Reference proteome</keyword>
<feature type="compositionally biased region" description="Basic residues" evidence="2">
    <location>
        <begin position="1"/>
        <end position="11"/>
    </location>
</feature>
<evidence type="ECO:0008006" key="5">
    <source>
        <dbReference type="Google" id="ProtNLM"/>
    </source>
</evidence>
<dbReference type="EMBL" id="JAFCIX010000469">
    <property type="protein sequence ID" value="KAH6589287.1"/>
    <property type="molecule type" value="Genomic_DNA"/>
</dbReference>
<dbReference type="Proteomes" id="UP001648503">
    <property type="component" value="Unassembled WGS sequence"/>
</dbReference>
<organism evidence="3 4">
    <name type="scientific">Batrachochytrium salamandrivorans</name>
    <dbReference type="NCBI Taxonomy" id="1357716"/>
    <lineage>
        <taxon>Eukaryota</taxon>
        <taxon>Fungi</taxon>
        <taxon>Fungi incertae sedis</taxon>
        <taxon>Chytridiomycota</taxon>
        <taxon>Chytridiomycota incertae sedis</taxon>
        <taxon>Chytridiomycetes</taxon>
        <taxon>Rhizophydiales</taxon>
        <taxon>Rhizophydiales incertae sedis</taxon>
        <taxon>Batrachochytrium</taxon>
    </lineage>
</organism>
<feature type="region of interest" description="Disordered" evidence="2">
    <location>
        <begin position="1"/>
        <end position="51"/>
    </location>
</feature>
<feature type="compositionally biased region" description="Low complexity" evidence="2">
    <location>
        <begin position="12"/>
        <end position="42"/>
    </location>
</feature>
<gene>
    <name evidence="3" type="ORF">BASA50_010162</name>
</gene>
<protein>
    <recommendedName>
        <fullName evidence="5">Sfi1 spindle body domain-containing protein</fullName>
    </recommendedName>
</protein>